<evidence type="ECO:0000313" key="13">
    <source>
        <dbReference type="Proteomes" id="UP000835052"/>
    </source>
</evidence>
<dbReference type="Pfam" id="PF20252">
    <property type="entry name" value="BIG2_C"/>
    <property type="match status" value="1"/>
</dbReference>
<dbReference type="GO" id="GO:0048471">
    <property type="term" value="C:perinuclear region of cytoplasm"/>
    <property type="evidence" value="ECO:0007669"/>
    <property type="project" value="UniProtKB-SubCell"/>
</dbReference>
<dbReference type="GO" id="GO:0016020">
    <property type="term" value="C:membrane"/>
    <property type="evidence" value="ECO:0007669"/>
    <property type="project" value="UniProtKB-SubCell"/>
</dbReference>
<evidence type="ECO:0000313" key="12">
    <source>
        <dbReference type="EMBL" id="CAD6196300.1"/>
    </source>
</evidence>
<dbReference type="GO" id="GO:0005794">
    <property type="term" value="C:Golgi apparatus"/>
    <property type="evidence" value="ECO:0007669"/>
    <property type="project" value="UniProtKB-SubCell"/>
</dbReference>
<dbReference type="Proteomes" id="UP000835052">
    <property type="component" value="Unassembled WGS sequence"/>
</dbReference>
<dbReference type="FunFam" id="1.10.1000.11:FF:000003">
    <property type="entry name" value="Brefeldin A-inhibited guanine nucleotide-exchange protein 1"/>
    <property type="match status" value="1"/>
</dbReference>
<dbReference type="SMART" id="SM00222">
    <property type="entry name" value="Sec7"/>
    <property type="match status" value="1"/>
</dbReference>
<dbReference type="GO" id="GO:0015031">
    <property type="term" value="P:protein transport"/>
    <property type="evidence" value="ECO:0007669"/>
    <property type="project" value="UniProtKB-KW"/>
</dbReference>
<feature type="domain" description="SEC7" evidence="11">
    <location>
        <begin position="484"/>
        <end position="673"/>
    </location>
</feature>
<dbReference type="InterPro" id="IPR032691">
    <property type="entry name" value="Mon2/Sec7/BIG1-like_HUS"/>
</dbReference>
<keyword evidence="10" id="KW-0472">Membrane</keyword>
<evidence type="ECO:0000259" key="11">
    <source>
        <dbReference type="PROSITE" id="PS50190"/>
    </source>
</evidence>
<dbReference type="PANTHER" id="PTHR10663">
    <property type="entry name" value="GUANYL-NUCLEOTIDE EXCHANGE FACTOR"/>
    <property type="match status" value="1"/>
</dbReference>
<gene>
    <name evidence="12" type="ORF">CAUJ_LOCUS12215</name>
</gene>
<dbReference type="InterPro" id="IPR032629">
    <property type="entry name" value="DCB_dom"/>
</dbReference>
<dbReference type="InterPro" id="IPR011989">
    <property type="entry name" value="ARM-like"/>
</dbReference>
<keyword evidence="13" id="KW-1185">Reference proteome</keyword>
<reference evidence="12" key="1">
    <citation type="submission" date="2020-10" db="EMBL/GenBank/DDBJ databases">
        <authorList>
            <person name="Kikuchi T."/>
        </authorList>
    </citation>
    <scope>NUCLEOTIDE SEQUENCE</scope>
    <source>
        <strain evidence="12">NKZ352</strain>
    </source>
</reference>
<dbReference type="Gene3D" id="1.10.1000.11">
    <property type="entry name" value="Arf Nucleotide-binding Site Opener,domain 2"/>
    <property type="match status" value="1"/>
</dbReference>
<keyword evidence="8" id="KW-0653">Protein transport</keyword>
<evidence type="ECO:0000256" key="4">
    <source>
        <dbReference type="ARBA" id="ARBA00022448"/>
    </source>
</evidence>
<dbReference type="InterPro" id="IPR035999">
    <property type="entry name" value="Sec7_dom_sf"/>
</dbReference>
<comment type="caution">
    <text evidence="12">The sequence shown here is derived from an EMBL/GenBank/DDBJ whole genome shotgun (WGS) entry which is preliminary data.</text>
</comment>
<dbReference type="GO" id="GO:0005085">
    <property type="term" value="F:guanyl-nucleotide exchange factor activity"/>
    <property type="evidence" value="ECO:0007669"/>
    <property type="project" value="UniProtKB-KW"/>
</dbReference>
<dbReference type="OrthoDB" id="18431at2759"/>
<dbReference type="Pfam" id="PF09324">
    <property type="entry name" value="Sec7-like_HDS"/>
    <property type="match status" value="1"/>
</dbReference>
<name>A0A8S1HI12_9PELO</name>
<evidence type="ECO:0000256" key="9">
    <source>
        <dbReference type="ARBA" id="ARBA00023034"/>
    </source>
</evidence>
<dbReference type="PROSITE" id="PS50190">
    <property type="entry name" value="SEC7"/>
    <property type="match status" value="1"/>
</dbReference>
<keyword evidence="4" id="KW-0813">Transport</keyword>
<evidence type="ECO:0000256" key="1">
    <source>
        <dbReference type="ARBA" id="ARBA00004370"/>
    </source>
</evidence>
<accession>A0A8S1HI12</accession>
<dbReference type="FunFam" id="1.10.220.20:FF:000002">
    <property type="entry name" value="Brefeldin A-inhibited guanine nucleotide-exchange protein 1"/>
    <property type="match status" value="1"/>
</dbReference>
<organism evidence="12 13">
    <name type="scientific">Caenorhabditis auriculariae</name>
    <dbReference type="NCBI Taxonomy" id="2777116"/>
    <lineage>
        <taxon>Eukaryota</taxon>
        <taxon>Metazoa</taxon>
        <taxon>Ecdysozoa</taxon>
        <taxon>Nematoda</taxon>
        <taxon>Chromadorea</taxon>
        <taxon>Rhabditida</taxon>
        <taxon>Rhabditina</taxon>
        <taxon>Rhabditomorpha</taxon>
        <taxon>Rhabditoidea</taxon>
        <taxon>Rhabditidae</taxon>
        <taxon>Peloderinae</taxon>
        <taxon>Caenorhabditis</taxon>
    </lineage>
</organism>
<keyword evidence="9" id="KW-0333">Golgi apparatus</keyword>
<evidence type="ECO:0000256" key="2">
    <source>
        <dbReference type="ARBA" id="ARBA00004556"/>
    </source>
</evidence>
<protein>
    <recommendedName>
        <fullName evidence="11">SEC7 domain-containing protein</fullName>
    </recommendedName>
</protein>
<keyword evidence="7" id="KW-0344">Guanine-nucleotide releasing factor</keyword>
<keyword evidence="5" id="KW-0963">Cytoplasm</keyword>
<dbReference type="InterPro" id="IPR000904">
    <property type="entry name" value="Sec7_dom"/>
</dbReference>
<dbReference type="Pfam" id="PF16213">
    <property type="entry name" value="DCB"/>
    <property type="match status" value="1"/>
</dbReference>
<dbReference type="Gene3D" id="1.25.10.10">
    <property type="entry name" value="Leucine-rich Repeat Variant"/>
    <property type="match status" value="1"/>
</dbReference>
<evidence type="ECO:0000256" key="3">
    <source>
        <dbReference type="ARBA" id="ARBA00004601"/>
    </source>
</evidence>
<dbReference type="Pfam" id="PF01369">
    <property type="entry name" value="Sec7"/>
    <property type="match status" value="1"/>
</dbReference>
<dbReference type="Pfam" id="PF12783">
    <property type="entry name" value="Sec7-like_HUS"/>
    <property type="match status" value="1"/>
</dbReference>
<keyword evidence="6" id="KW-0597">Phosphoprotein</keyword>
<dbReference type="SUPFAM" id="SSF48371">
    <property type="entry name" value="ARM repeat"/>
    <property type="match status" value="2"/>
</dbReference>
<dbReference type="InterPro" id="IPR046455">
    <property type="entry name" value="Sec7/BIG1-like_C"/>
</dbReference>
<dbReference type="FunFam" id="1.25.10.10:FF:000143">
    <property type="entry name" value="ADP-ribosylation factor guanine nucleotide-exchange factor 2 (brefeldin A-inhibited)"/>
    <property type="match status" value="1"/>
</dbReference>
<sequence>MFLKSGIEKILSDRDIKRKENLQLKKACENALDELKAEEEHPTVETNEESSLGPVDADRYFLPFELACSSKQPKIVNVALDCLQKLIAYGQLTGRGADTSNPDRRLIDRIVEAICSSFLGQGTDETVLLQLIKAILAAVLSASCEVHEASLLLAVRTCFNIYLTSKSAINQATAKGTLTQMINTVFGNMERFGNTKDDNTVVKEVVEMLVSTIASNEISDEKSEGVRGGSTVGESEQIEDQLTFVNVHQKDAFLVFRALCVLAQKDEGDTNDARNTHLRSKLLALEMLLLVLQNSSTVLQTAQPFIILIKKSLCVALSRNAVSSNVQVFEKSLAIFVVLLDKFKVHLKMQIEVFFKEIILSMLDSPSCPFEHKWIVLNTIGKILANPQSVVDMFVNYDCDLTSHNLFKSIVEVVSKTTRTPINENATVAQKEKERAMRLLGLSCLTDLLQCLVDWFQVCEVTKLKHDLDDSESSDVVVKEDFEKFESLKQKKDLIEHGIQLFSQKPMRGLKFLQENGFVSNDPVEIAEFLLKEERLDKTVVGDFLGDPNDFNKQVMYAYVDDLDFSALDIVSALRLFLEKFRLPGEAQKIDRLMEKFASRYCDCNPSLGYFASADTAYVLAYSIILLTTDLHSPQVKNKMTIEQYVKMNRGINNGGDLPSDYLAAIYEDISKNEIKMKAGASKLLRAAVGQGSGNDKQRRAMATLELEAMSETARSLMESASDADANFVPAQHQHHVKPMFKICWTPCLAAFSVGVQMSDDEEEWSLCLRGFRLGVRAACILGANLERNAFIQALARFTLLTAKNSLGEMKEKNIEAIKLLLLIGDEDGDYLEENWIDVMRCMSSLELAQLIGTGLGSSSSREADSSRQYVLKNTGGLDERTLASLQDALGETSSQAVVVAVDRIFHGSSRLSGEAIVYFVKALCAISREELAQAAAPRMFLLAKVVEVAFYNMNRIRLEWSRIWAVIGEHFNMAGCNTNEAVAHFSVDALRQLSIKFLEKGELPNYRFQKDFLRPFEVIMTKNRCVPTRDLVVRCCTHLIEANASKLKSGWQNLFSVWTLAASDTNMDIVETSFSSAAKVVSEQFKADFPAFIDSFQEALKCLQEFACNSNLPEMNMEAIRLIRVCAGYVASNQEKIIEATRDDTGSVSPEQHVWLRGWFPIFFELSCIINRCKLDVRTRSLTVMFEIMKSFGHDFRPEWWKDLFEIVFRIFDHAKMDEHRSDKREWLSTTCNHAMLSIVDIFTQFFEQLSQYALPMIYKQFAVFIRQQNEQLARCTVTCLESLILHNGEKLTDDMWVQTVELIRELFSATLPKSLLTWDPSKTANGSADPVSEAMTNGHSGNALFSEQIVFCVVQSELVDAVTRIVLGNKKMTEATSQPSPNEDALAKRERDGLFTTMKPSLLLSVCDALGDSQKLAKQFNDNNGQRTLLWKAGLRGSSKPNLINQETRSLSAMLAILLRLLYDKREPDLREEVGKRVLGVVSAALTGYGEAESEARRNAYGPVICELLRECINLPPGLLPVLGEQFPLRLCELVETAEGQTMRRLLATLLRTLIFNKDPKS</sequence>
<evidence type="ECO:0000256" key="7">
    <source>
        <dbReference type="ARBA" id="ARBA00022658"/>
    </source>
</evidence>
<comment type="subcellular location">
    <subcellularLocation>
        <location evidence="2">Cytoplasm</location>
        <location evidence="2">Perinuclear region</location>
    </subcellularLocation>
    <subcellularLocation>
        <location evidence="3">Golgi apparatus</location>
        <location evidence="3">trans-Golgi network</location>
    </subcellularLocation>
    <subcellularLocation>
        <location evidence="1">Membrane</location>
    </subcellularLocation>
</comment>
<dbReference type="SUPFAM" id="SSF48425">
    <property type="entry name" value="Sec7 domain"/>
    <property type="match status" value="1"/>
</dbReference>
<evidence type="ECO:0000256" key="10">
    <source>
        <dbReference type="ARBA" id="ARBA00023136"/>
    </source>
</evidence>
<dbReference type="GO" id="GO:0032012">
    <property type="term" value="P:regulation of ARF protein signal transduction"/>
    <property type="evidence" value="ECO:0007669"/>
    <property type="project" value="InterPro"/>
</dbReference>
<evidence type="ECO:0000256" key="6">
    <source>
        <dbReference type="ARBA" id="ARBA00022553"/>
    </source>
</evidence>
<dbReference type="InterPro" id="IPR016024">
    <property type="entry name" value="ARM-type_fold"/>
</dbReference>
<dbReference type="InterPro" id="IPR015403">
    <property type="entry name" value="Mon2/Sec7/BIG1-like_HDS"/>
</dbReference>
<proteinExistence type="predicted"/>
<evidence type="ECO:0000256" key="8">
    <source>
        <dbReference type="ARBA" id="ARBA00022927"/>
    </source>
</evidence>
<evidence type="ECO:0000256" key="5">
    <source>
        <dbReference type="ARBA" id="ARBA00022490"/>
    </source>
</evidence>
<dbReference type="CDD" id="cd00171">
    <property type="entry name" value="Sec7"/>
    <property type="match status" value="1"/>
</dbReference>
<dbReference type="PANTHER" id="PTHR10663:SF375">
    <property type="entry name" value="LD29171P"/>
    <property type="match status" value="1"/>
</dbReference>
<dbReference type="Gene3D" id="1.10.220.20">
    <property type="match status" value="1"/>
</dbReference>
<dbReference type="EMBL" id="CAJGYM010000070">
    <property type="protein sequence ID" value="CAD6196300.1"/>
    <property type="molecule type" value="Genomic_DNA"/>
</dbReference>
<dbReference type="InterPro" id="IPR023394">
    <property type="entry name" value="Sec7_C_sf"/>
</dbReference>